<keyword evidence="6" id="KW-0303">Gap junction</keyword>
<accession>A0A0M3K6A5</accession>
<keyword evidence="8" id="KW-1133">Transmembrane helix</keyword>
<evidence type="ECO:0000256" key="5">
    <source>
        <dbReference type="ARBA" id="ARBA00022692"/>
    </source>
</evidence>
<evidence type="ECO:0000256" key="11">
    <source>
        <dbReference type="ARBA" id="ARBA00023303"/>
    </source>
</evidence>
<dbReference type="AlphaFoldDB" id="A0A0M3K6A5"/>
<evidence type="ECO:0000256" key="9">
    <source>
        <dbReference type="ARBA" id="ARBA00023065"/>
    </source>
</evidence>
<gene>
    <name evidence="13" type="ORF">ASIM_LOCUS15903</name>
</gene>
<evidence type="ECO:0000313" key="15">
    <source>
        <dbReference type="WBParaSite" id="ASIM_0001649601-mRNA-1"/>
    </source>
</evidence>
<keyword evidence="4" id="KW-1003">Cell membrane</keyword>
<organism evidence="15">
    <name type="scientific">Anisakis simplex</name>
    <name type="common">Herring worm</name>
    <dbReference type="NCBI Taxonomy" id="6269"/>
    <lineage>
        <taxon>Eukaryota</taxon>
        <taxon>Metazoa</taxon>
        <taxon>Ecdysozoa</taxon>
        <taxon>Nematoda</taxon>
        <taxon>Chromadorea</taxon>
        <taxon>Rhabditida</taxon>
        <taxon>Spirurina</taxon>
        <taxon>Ascaridomorpha</taxon>
        <taxon>Ascaridoidea</taxon>
        <taxon>Anisakidae</taxon>
        <taxon>Anisakis</taxon>
        <taxon>Anisakis simplex complex</taxon>
    </lineage>
</organism>
<keyword evidence="14" id="KW-1185">Reference proteome</keyword>
<keyword evidence="7" id="KW-0965">Cell junction</keyword>
<comment type="subcellular location">
    <subcellularLocation>
        <location evidence="1">Cell junction</location>
        <location evidence="1">Gap junction</location>
    </subcellularLocation>
    <subcellularLocation>
        <location evidence="2">Cell membrane</location>
        <topology evidence="2">Multi-pass membrane protein</topology>
    </subcellularLocation>
</comment>
<evidence type="ECO:0000256" key="2">
    <source>
        <dbReference type="ARBA" id="ARBA00004651"/>
    </source>
</evidence>
<evidence type="ECO:0000256" key="4">
    <source>
        <dbReference type="ARBA" id="ARBA00022475"/>
    </source>
</evidence>
<dbReference type="PANTHER" id="PTHR11893">
    <property type="entry name" value="INNEXIN"/>
    <property type="match status" value="1"/>
</dbReference>
<keyword evidence="10" id="KW-0472">Membrane</keyword>
<evidence type="ECO:0000256" key="8">
    <source>
        <dbReference type="ARBA" id="ARBA00022989"/>
    </source>
</evidence>
<evidence type="ECO:0000256" key="12">
    <source>
        <dbReference type="SAM" id="MobiDB-lite"/>
    </source>
</evidence>
<feature type="region of interest" description="Disordered" evidence="12">
    <location>
        <begin position="164"/>
        <end position="189"/>
    </location>
</feature>
<dbReference type="PANTHER" id="PTHR11893:SF9">
    <property type="entry name" value="INNEXIN-7"/>
    <property type="match status" value="1"/>
</dbReference>
<dbReference type="GO" id="GO:0034220">
    <property type="term" value="P:monoatomic ion transmembrane transport"/>
    <property type="evidence" value="ECO:0007669"/>
    <property type="project" value="UniProtKB-KW"/>
</dbReference>
<reference evidence="15" key="1">
    <citation type="submission" date="2017-02" db="UniProtKB">
        <authorList>
            <consortium name="WormBaseParasite"/>
        </authorList>
    </citation>
    <scope>IDENTIFICATION</scope>
</reference>
<sequence>MITMLNGLNWFYLLGGERSKEHFILNHLEMSEAPFDKFSQENRETVDRFIDHYLGSDGIFVLRMIASNADVVFTTELIASLWRSHYSFEQRRKGMLQMEKIWPPHEQRLESALLEEAMLMQSQDIPDVKMLRKRSFFEESSFRSPQGSLYKRIQHAFIPSDGLKGSGLPSPKYRDYGGSPPDSLMTGMNSAHRSRTSVASMSSFMGGASGKLRKGRSLEDIAIDSDKVKKFADSSDDTEEEDKKSDKKRSVTSSRRSSKVHFFF</sequence>
<dbReference type="OrthoDB" id="5867527at2759"/>
<dbReference type="InterPro" id="IPR000990">
    <property type="entry name" value="Innexin"/>
</dbReference>
<dbReference type="GO" id="GO:0005921">
    <property type="term" value="C:gap junction"/>
    <property type="evidence" value="ECO:0007669"/>
    <property type="project" value="UniProtKB-SubCell"/>
</dbReference>
<evidence type="ECO:0000256" key="6">
    <source>
        <dbReference type="ARBA" id="ARBA00022868"/>
    </source>
</evidence>
<evidence type="ECO:0000256" key="1">
    <source>
        <dbReference type="ARBA" id="ARBA00004610"/>
    </source>
</evidence>
<dbReference type="Pfam" id="PF00876">
    <property type="entry name" value="Innexin"/>
    <property type="match status" value="1"/>
</dbReference>
<feature type="region of interest" description="Disordered" evidence="12">
    <location>
        <begin position="229"/>
        <end position="264"/>
    </location>
</feature>
<keyword evidence="5" id="KW-0812">Transmembrane</keyword>
<protein>
    <submittedName>
        <fullName evidence="15">Ion_trans domain-containing protein</fullName>
    </submittedName>
</protein>
<name>A0A0M3K6A5_ANISI</name>
<reference evidence="13 14" key="2">
    <citation type="submission" date="2018-11" db="EMBL/GenBank/DDBJ databases">
        <authorList>
            <consortium name="Pathogen Informatics"/>
        </authorList>
    </citation>
    <scope>NUCLEOTIDE SEQUENCE [LARGE SCALE GENOMIC DNA]</scope>
</reference>
<proteinExistence type="predicted"/>
<keyword evidence="9" id="KW-0406">Ion transport</keyword>
<evidence type="ECO:0000313" key="14">
    <source>
        <dbReference type="Proteomes" id="UP000267096"/>
    </source>
</evidence>
<keyword evidence="3" id="KW-0813">Transport</keyword>
<dbReference type="GO" id="GO:0005243">
    <property type="term" value="F:gap junction channel activity"/>
    <property type="evidence" value="ECO:0007669"/>
    <property type="project" value="TreeGrafter"/>
</dbReference>
<evidence type="ECO:0000313" key="13">
    <source>
        <dbReference type="EMBL" id="VDK56377.1"/>
    </source>
</evidence>
<keyword evidence="11" id="KW-0407">Ion channel</keyword>
<evidence type="ECO:0000256" key="10">
    <source>
        <dbReference type="ARBA" id="ARBA00023136"/>
    </source>
</evidence>
<dbReference type="Proteomes" id="UP000267096">
    <property type="component" value="Unassembled WGS sequence"/>
</dbReference>
<dbReference type="GO" id="GO:0005886">
    <property type="term" value="C:plasma membrane"/>
    <property type="evidence" value="ECO:0007669"/>
    <property type="project" value="UniProtKB-SubCell"/>
</dbReference>
<evidence type="ECO:0000256" key="3">
    <source>
        <dbReference type="ARBA" id="ARBA00022448"/>
    </source>
</evidence>
<dbReference type="EMBL" id="UYRR01032654">
    <property type="protein sequence ID" value="VDK56377.1"/>
    <property type="molecule type" value="Genomic_DNA"/>
</dbReference>
<evidence type="ECO:0000256" key="7">
    <source>
        <dbReference type="ARBA" id="ARBA00022949"/>
    </source>
</evidence>
<dbReference type="WBParaSite" id="ASIM_0001649601-mRNA-1">
    <property type="protein sequence ID" value="ASIM_0001649601-mRNA-1"/>
    <property type="gene ID" value="ASIM_0001649601"/>
</dbReference>